<evidence type="ECO:0000259" key="3">
    <source>
        <dbReference type="PROSITE" id="PS50004"/>
    </source>
</evidence>
<dbReference type="GO" id="GO:0030424">
    <property type="term" value="C:axon"/>
    <property type="evidence" value="ECO:0007669"/>
    <property type="project" value="TreeGrafter"/>
</dbReference>
<dbReference type="Pfam" id="PF00168">
    <property type="entry name" value="C2"/>
    <property type="match status" value="3"/>
</dbReference>
<dbReference type="PANTHER" id="PTHR10024:SF369">
    <property type="entry name" value="FI18813P1"/>
    <property type="match status" value="1"/>
</dbReference>
<dbReference type="AlphaFoldDB" id="T1GKX7"/>
<dbReference type="Proteomes" id="UP000015102">
    <property type="component" value="Unassembled WGS sequence"/>
</dbReference>
<organism evidence="4 5">
    <name type="scientific">Megaselia scalaris</name>
    <name type="common">Humpbacked fly</name>
    <name type="synonym">Phora scalaris</name>
    <dbReference type="NCBI Taxonomy" id="36166"/>
    <lineage>
        <taxon>Eukaryota</taxon>
        <taxon>Metazoa</taxon>
        <taxon>Ecdysozoa</taxon>
        <taxon>Arthropoda</taxon>
        <taxon>Hexapoda</taxon>
        <taxon>Insecta</taxon>
        <taxon>Pterygota</taxon>
        <taxon>Neoptera</taxon>
        <taxon>Endopterygota</taxon>
        <taxon>Diptera</taxon>
        <taxon>Brachycera</taxon>
        <taxon>Muscomorpha</taxon>
        <taxon>Platypezoidea</taxon>
        <taxon>Phoridae</taxon>
        <taxon>Megaseliini</taxon>
        <taxon>Megaselia</taxon>
    </lineage>
</organism>
<protein>
    <recommendedName>
        <fullName evidence="3">C2 domain-containing protein</fullName>
    </recommendedName>
</protein>
<dbReference type="PRINTS" id="PR00360">
    <property type="entry name" value="C2DOMAIN"/>
</dbReference>
<keyword evidence="2" id="KW-0472">Membrane</keyword>
<dbReference type="GO" id="GO:0006906">
    <property type="term" value="P:vesicle fusion"/>
    <property type="evidence" value="ECO:0007669"/>
    <property type="project" value="TreeGrafter"/>
</dbReference>
<reference evidence="4" key="2">
    <citation type="submission" date="2015-06" db="UniProtKB">
        <authorList>
            <consortium name="EnsemblMetazoa"/>
        </authorList>
    </citation>
    <scope>IDENTIFICATION</scope>
</reference>
<dbReference type="STRING" id="36166.T1GKX7"/>
<dbReference type="Gene3D" id="2.60.40.150">
    <property type="entry name" value="C2 domain"/>
    <property type="match status" value="2"/>
</dbReference>
<dbReference type="HOGENOM" id="CLU_750715_0_0_1"/>
<dbReference type="GO" id="GO:0098793">
    <property type="term" value="C:presynapse"/>
    <property type="evidence" value="ECO:0007669"/>
    <property type="project" value="GOC"/>
</dbReference>
<feature type="domain" description="C2" evidence="3">
    <location>
        <begin position="35"/>
        <end position="175"/>
    </location>
</feature>
<dbReference type="GO" id="GO:0070382">
    <property type="term" value="C:exocytic vesicle"/>
    <property type="evidence" value="ECO:0007669"/>
    <property type="project" value="TreeGrafter"/>
</dbReference>
<name>T1GKX7_MEGSC</name>
<keyword evidence="2" id="KW-1133">Transmembrane helix</keyword>
<reference evidence="5" key="1">
    <citation type="submission" date="2013-02" db="EMBL/GenBank/DDBJ databases">
        <authorList>
            <person name="Hughes D."/>
        </authorList>
    </citation>
    <scope>NUCLEOTIDE SEQUENCE</scope>
    <source>
        <strain>Durham</strain>
        <strain evidence="5">NC isolate 2 -- Noor lab</strain>
    </source>
</reference>
<dbReference type="GO" id="GO:0000149">
    <property type="term" value="F:SNARE binding"/>
    <property type="evidence" value="ECO:0007669"/>
    <property type="project" value="TreeGrafter"/>
</dbReference>
<accession>T1GKX7</accession>
<keyword evidence="5" id="KW-1185">Reference proteome</keyword>
<proteinExistence type="predicted"/>
<sequence>MSLHFVVLSFDRYSRDDIIGEVVCPLNTINLEQIENQQVAISKEIQPRTSASRLTVVLLKARNLPRMDVTGLADPYVKIYLLYNGQRISKKKTHVKKRTLNPVFNESFAFDIPPNLNDSSLQGVSIELMLLDWDRVTKNEVIGKLELGGPNCTGSALNHWTEVCNSPRRQIADVVPSILGFSAAGVLLIIIYFCLNRLKERNQKTNHKLTGCNFKPNIKPKAVRSPNGQPPQHFKKSPSPTVPSKLLPGGESPQNIEQQQQQQQQPIPNLKTLKYTEENEKKRVESPDAEKVNINGNAEGHENENYGLLGTLVFKLRYFADGKAFVVSIVRCRGLPVKNQNNSEKLQASTDPYIKLQLLPDKQHKVKTR</sequence>
<dbReference type="EnsemblMetazoa" id="MESCA004160-RA">
    <property type="protein sequence ID" value="MESCA004160-PA"/>
    <property type="gene ID" value="MESCA004160"/>
</dbReference>
<dbReference type="GO" id="GO:0005544">
    <property type="term" value="F:calcium-dependent phospholipid binding"/>
    <property type="evidence" value="ECO:0007669"/>
    <property type="project" value="TreeGrafter"/>
</dbReference>
<dbReference type="EMBL" id="CAQQ02005472">
    <property type="status" value="NOT_ANNOTATED_CDS"/>
    <property type="molecule type" value="Genomic_DNA"/>
</dbReference>
<evidence type="ECO:0000313" key="4">
    <source>
        <dbReference type="EnsemblMetazoa" id="MESCA004160-PA"/>
    </source>
</evidence>
<evidence type="ECO:0000256" key="2">
    <source>
        <dbReference type="SAM" id="Phobius"/>
    </source>
</evidence>
<dbReference type="GO" id="GO:0030276">
    <property type="term" value="F:clathrin binding"/>
    <property type="evidence" value="ECO:0007669"/>
    <property type="project" value="TreeGrafter"/>
</dbReference>
<evidence type="ECO:0000313" key="5">
    <source>
        <dbReference type="Proteomes" id="UP000015102"/>
    </source>
</evidence>
<evidence type="ECO:0000256" key="1">
    <source>
        <dbReference type="SAM" id="MobiDB-lite"/>
    </source>
</evidence>
<dbReference type="SUPFAM" id="SSF49562">
    <property type="entry name" value="C2 domain (Calcium/lipid-binding domain, CaLB)"/>
    <property type="match status" value="3"/>
</dbReference>
<dbReference type="InterPro" id="IPR000008">
    <property type="entry name" value="C2_dom"/>
</dbReference>
<feature type="region of interest" description="Disordered" evidence="1">
    <location>
        <begin position="207"/>
        <end position="272"/>
    </location>
</feature>
<feature type="transmembrane region" description="Helical" evidence="2">
    <location>
        <begin position="174"/>
        <end position="195"/>
    </location>
</feature>
<dbReference type="SMART" id="SM00239">
    <property type="entry name" value="C2"/>
    <property type="match status" value="1"/>
</dbReference>
<dbReference type="InterPro" id="IPR035892">
    <property type="entry name" value="C2_domain_sf"/>
</dbReference>
<dbReference type="GO" id="GO:0001786">
    <property type="term" value="F:phosphatidylserine binding"/>
    <property type="evidence" value="ECO:0007669"/>
    <property type="project" value="TreeGrafter"/>
</dbReference>
<dbReference type="GO" id="GO:0005509">
    <property type="term" value="F:calcium ion binding"/>
    <property type="evidence" value="ECO:0007669"/>
    <property type="project" value="TreeGrafter"/>
</dbReference>
<dbReference type="GO" id="GO:0005886">
    <property type="term" value="C:plasma membrane"/>
    <property type="evidence" value="ECO:0007669"/>
    <property type="project" value="TreeGrafter"/>
</dbReference>
<dbReference type="PANTHER" id="PTHR10024">
    <property type="entry name" value="SYNAPTOTAGMIN"/>
    <property type="match status" value="1"/>
</dbReference>
<dbReference type="PROSITE" id="PS50004">
    <property type="entry name" value="C2"/>
    <property type="match status" value="1"/>
</dbReference>
<keyword evidence="2" id="KW-0812">Transmembrane</keyword>
<dbReference type="GO" id="GO:0048791">
    <property type="term" value="P:calcium ion-regulated exocytosis of neurotransmitter"/>
    <property type="evidence" value="ECO:0007669"/>
    <property type="project" value="TreeGrafter"/>
</dbReference>